<evidence type="ECO:0000256" key="2">
    <source>
        <dbReference type="ARBA" id="ARBA00038334"/>
    </source>
</evidence>
<dbReference type="OrthoDB" id="6431331at2759"/>
<keyword evidence="1" id="KW-0378">Hydrolase</keyword>
<protein>
    <recommendedName>
        <fullName evidence="3">AB hydrolase-1 domain-containing protein</fullName>
    </recommendedName>
</protein>
<name>A0A5N6KU98_9ROSI</name>
<dbReference type="Pfam" id="PF00561">
    <property type="entry name" value="Abhydrolase_1"/>
    <property type="match status" value="1"/>
</dbReference>
<evidence type="ECO:0000259" key="3">
    <source>
        <dbReference type="Pfam" id="PF00561"/>
    </source>
</evidence>
<dbReference type="GO" id="GO:0016787">
    <property type="term" value="F:hydrolase activity"/>
    <property type="evidence" value="ECO:0007669"/>
    <property type="project" value="UniProtKB-KW"/>
</dbReference>
<dbReference type="PRINTS" id="PR00412">
    <property type="entry name" value="EPOXHYDRLASE"/>
</dbReference>
<evidence type="ECO:0000313" key="5">
    <source>
        <dbReference type="Proteomes" id="UP000327013"/>
    </source>
</evidence>
<organism evidence="4 5">
    <name type="scientific">Carpinus fangiana</name>
    <dbReference type="NCBI Taxonomy" id="176857"/>
    <lineage>
        <taxon>Eukaryota</taxon>
        <taxon>Viridiplantae</taxon>
        <taxon>Streptophyta</taxon>
        <taxon>Embryophyta</taxon>
        <taxon>Tracheophyta</taxon>
        <taxon>Spermatophyta</taxon>
        <taxon>Magnoliopsida</taxon>
        <taxon>eudicotyledons</taxon>
        <taxon>Gunneridae</taxon>
        <taxon>Pentapetalae</taxon>
        <taxon>rosids</taxon>
        <taxon>fabids</taxon>
        <taxon>Fagales</taxon>
        <taxon>Betulaceae</taxon>
        <taxon>Carpinus</taxon>
    </lineage>
</organism>
<gene>
    <name evidence="4" type="ORF">FH972_023003</name>
</gene>
<evidence type="ECO:0000256" key="1">
    <source>
        <dbReference type="ARBA" id="ARBA00022801"/>
    </source>
</evidence>
<sequence>MKDYDNLIHSEYCLVGSAERIRINYVKTPPQSKTSKGTIVLLHGFPQTSYQFRHVIPLFFAAGYDVVAPDYRGAGKSSHPTSADFTKFAMACDIYELLHEHLGVKGKVIMVGHDIGGMVAYAYAAKYTSHVSHLVWGECPLPGTTKWEHDMRNPKQFHFQLHCNPIIAGALVAGRERVYIKHFFEKLTTSGTASAITSEDLDRYVADYSQPGAMECAFKTYGAFEEDARLNKNWWKASGKRLPPTLFLNGDASVEGGVGEAVDQVLAETHHAPGTDARTAFVKHSGHYIAEENPQEFVRLILQFLDG</sequence>
<dbReference type="AlphaFoldDB" id="A0A5N6KU98"/>
<dbReference type="PANTHER" id="PTHR43329">
    <property type="entry name" value="EPOXIDE HYDROLASE"/>
    <property type="match status" value="1"/>
</dbReference>
<keyword evidence="5" id="KW-1185">Reference proteome</keyword>
<dbReference type="InterPro" id="IPR029058">
    <property type="entry name" value="AB_hydrolase_fold"/>
</dbReference>
<comment type="similarity">
    <text evidence="2">Belongs to the AB hydrolase superfamily. Epoxide hydrolase family.</text>
</comment>
<dbReference type="Gene3D" id="3.40.50.1820">
    <property type="entry name" value="alpha/beta hydrolase"/>
    <property type="match status" value="1"/>
</dbReference>
<proteinExistence type="inferred from homology"/>
<dbReference type="InterPro" id="IPR000073">
    <property type="entry name" value="AB_hydrolase_1"/>
</dbReference>
<dbReference type="SUPFAM" id="SSF53474">
    <property type="entry name" value="alpha/beta-Hydrolases"/>
    <property type="match status" value="1"/>
</dbReference>
<comment type="caution">
    <text evidence="4">The sequence shown here is derived from an EMBL/GenBank/DDBJ whole genome shotgun (WGS) entry which is preliminary data.</text>
</comment>
<dbReference type="EMBL" id="VIBQ01000013">
    <property type="protein sequence ID" value="KAB8345951.1"/>
    <property type="molecule type" value="Genomic_DNA"/>
</dbReference>
<evidence type="ECO:0000313" key="4">
    <source>
        <dbReference type="EMBL" id="KAB8345951.1"/>
    </source>
</evidence>
<dbReference type="InterPro" id="IPR000639">
    <property type="entry name" value="Epox_hydrolase-like"/>
</dbReference>
<accession>A0A5N6KU98</accession>
<dbReference type="Proteomes" id="UP000327013">
    <property type="component" value="Unassembled WGS sequence"/>
</dbReference>
<reference evidence="4 5" key="1">
    <citation type="submission" date="2019-06" db="EMBL/GenBank/DDBJ databases">
        <title>A chromosomal-level reference genome of Carpinus fangiana (Coryloideae, Betulaceae).</title>
        <authorList>
            <person name="Yang X."/>
            <person name="Wang Z."/>
            <person name="Zhang L."/>
            <person name="Hao G."/>
            <person name="Liu J."/>
            <person name="Yang Y."/>
        </authorList>
    </citation>
    <scope>NUCLEOTIDE SEQUENCE [LARGE SCALE GENOMIC DNA]</scope>
    <source>
        <strain evidence="4">Cfa_2016G</strain>
        <tissue evidence="4">Leaf</tissue>
    </source>
</reference>
<feature type="domain" description="AB hydrolase-1" evidence="3">
    <location>
        <begin position="38"/>
        <end position="137"/>
    </location>
</feature>